<accession>A2YQR3</accession>
<dbReference type="OMA" id="MFMLENQ"/>
<evidence type="ECO:0000256" key="1">
    <source>
        <dbReference type="SAM" id="Phobius"/>
    </source>
</evidence>
<dbReference type="EMBL" id="CM000133">
    <property type="protein sequence ID" value="EAZ05424.1"/>
    <property type="molecule type" value="Genomic_DNA"/>
</dbReference>
<protein>
    <submittedName>
        <fullName evidence="2">Uncharacterized protein</fullName>
    </submittedName>
</protein>
<evidence type="ECO:0000313" key="2">
    <source>
        <dbReference type="EMBL" id="EAZ05424.1"/>
    </source>
</evidence>
<dbReference type="STRING" id="39946.A2YQR3"/>
<dbReference type="Pfam" id="PF03140">
    <property type="entry name" value="DUF247"/>
    <property type="match status" value="1"/>
</dbReference>
<dbReference type="Gramene" id="BGIOSGA027738-TA">
    <property type="protein sequence ID" value="BGIOSGA027738-PA"/>
    <property type="gene ID" value="BGIOSGA027738"/>
</dbReference>
<gene>
    <name evidence="2" type="ORF">OsI_27636</name>
</gene>
<dbReference type="InterPro" id="IPR004158">
    <property type="entry name" value="DUF247_pln"/>
</dbReference>
<dbReference type="HOGENOM" id="CLU_020188_1_0_1"/>
<reference evidence="2 3" key="1">
    <citation type="journal article" date="2005" name="PLoS Biol.">
        <title>The genomes of Oryza sativa: a history of duplications.</title>
        <authorList>
            <person name="Yu J."/>
            <person name="Wang J."/>
            <person name="Lin W."/>
            <person name="Li S."/>
            <person name="Li H."/>
            <person name="Zhou J."/>
            <person name="Ni P."/>
            <person name="Dong W."/>
            <person name="Hu S."/>
            <person name="Zeng C."/>
            <person name="Zhang J."/>
            <person name="Zhang Y."/>
            <person name="Li R."/>
            <person name="Xu Z."/>
            <person name="Li S."/>
            <person name="Li X."/>
            <person name="Zheng H."/>
            <person name="Cong L."/>
            <person name="Lin L."/>
            <person name="Yin J."/>
            <person name="Geng J."/>
            <person name="Li G."/>
            <person name="Shi J."/>
            <person name="Liu J."/>
            <person name="Lv H."/>
            <person name="Li J."/>
            <person name="Wang J."/>
            <person name="Deng Y."/>
            <person name="Ran L."/>
            <person name="Shi X."/>
            <person name="Wang X."/>
            <person name="Wu Q."/>
            <person name="Li C."/>
            <person name="Ren X."/>
            <person name="Wang J."/>
            <person name="Wang X."/>
            <person name="Li D."/>
            <person name="Liu D."/>
            <person name="Zhang X."/>
            <person name="Ji Z."/>
            <person name="Zhao W."/>
            <person name="Sun Y."/>
            <person name="Zhang Z."/>
            <person name="Bao J."/>
            <person name="Han Y."/>
            <person name="Dong L."/>
            <person name="Ji J."/>
            <person name="Chen P."/>
            <person name="Wu S."/>
            <person name="Liu J."/>
            <person name="Xiao Y."/>
            <person name="Bu D."/>
            <person name="Tan J."/>
            <person name="Yang L."/>
            <person name="Ye C."/>
            <person name="Zhang J."/>
            <person name="Xu J."/>
            <person name="Zhou Y."/>
            <person name="Yu Y."/>
            <person name="Zhang B."/>
            <person name="Zhuang S."/>
            <person name="Wei H."/>
            <person name="Liu B."/>
            <person name="Lei M."/>
            <person name="Yu H."/>
            <person name="Li Y."/>
            <person name="Xu H."/>
            <person name="Wei S."/>
            <person name="He X."/>
            <person name="Fang L."/>
            <person name="Zhang Z."/>
            <person name="Zhang Y."/>
            <person name="Huang X."/>
            <person name="Su Z."/>
            <person name="Tong W."/>
            <person name="Li J."/>
            <person name="Tong Z."/>
            <person name="Li S."/>
            <person name="Ye J."/>
            <person name="Wang L."/>
            <person name="Fang L."/>
            <person name="Lei T."/>
            <person name="Chen C."/>
            <person name="Chen H."/>
            <person name="Xu Z."/>
            <person name="Li H."/>
            <person name="Huang H."/>
            <person name="Zhang F."/>
            <person name="Xu H."/>
            <person name="Li N."/>
            <person name="Zhao C."/>
            <person name="Li S."/>
            <person name="Dong L."/>
            <person name="Huang Y."/>
            <person name="Li L."/>
            <person name="Xi Y."/>
            <person name="Qi Q."/>
            <person name="Li W."/>
            <person name="Zhang B."/>
            <person name="Hu W."/>
            <person name="Zhang Y."/>
            <person name="Tian X."/>
            <person name="Jiao Y."/>
            <person name="Liang X."/>
            <person name="Jin J."/>
            <person name="Gao L."/>
            <person name="Zheng W."/>
            <person name="Hao B."/>
            <person name="Liu S."/>
            <person name="Wang W."/>
            <person name="Yuan L."/>
            <person name="Cao M."/>
            <person name="McDermott J."/>
            <person name="Samudrala R."/>
            <person name="Wang J."/>
            <person name="Wong G.K."/>
            <person name="Yang H."/>
        </authorList>
    </citation>
    <scope>NUCLEOTIDE SEQUENCE [LARGE SCALE GENOMIC DNA]</scope>
    <source>
        <strain evidence="3">cv. 93-11</strain>
    </source>
</reference>
<dbReference type="PANTHER" id="PTHR31549:SF256">
    <property type="entry name" value="EXPRESSED PROTEIN"/>
    <property type="match status" value="1"/>
</dbReference>
<organism evidence="2 3">
    <name type="scientific">Oryza sativa subsp. indica</name>
    <name type="common">Rice</name>
    <dbReference type="NCBI Taxonomy" id="39946"/>
    <lineage>
        <taxon>Eukaryota</taxon>
        <taxon>Viridiplantae</taxon>
        <taxon>Streptophyta</taxon>
        <taxon>Embryophyta</taxon>
        <taxon>Tracheophyta</taxon>
        <taxon>Spermatophyta</taxon>
        <taxon>Magnoliopsida</taxon>
        <taxon>Liliopsida</taxon>
        <taxon>Poales</taxon>
        <taxon>Poaceae</taxon>
        <taxon>BOP clade</taxon>
        <taxon>Oryzoideae</taxon>
        <taxon>Oryzeae</taxon>
        <taxon>Oryzinae</taxon>
        <taxon>Oryza</taxon>
        <taxon>Oryza sativa</taxon>
    </lineage>
</organism>
<dbReference type="PANTHER" id="PTHR31549">
    <property type="entry name" value="PROTEIN, PUTATIVE (DUF247)-RELATED-RELATED"/>
    <property type="match status" value="1"/>
</dbReference>
<keyword evidence="1" id="KW-1133">Transmembrane helix</keyword>
<keyword evidence="1" id="KW-0812">Transmembrane</keyword>
<dbReference type="PROSITE" id="PS51257">
    <property type="entry name" value="PROKAR_LIPOPROTEIN"/>
    <property type="match status" value="1"/>
</dbReference>
<keyword evidence="3" id="KW-1185">Reference proteome</keyword>
<name>A2YQR3_ORYSI</name>
<sequence length="405" mass="44959">MAAKPSAAEVAVTVTPVTLSVAACSGRHVESTETALGAEEAEKIKWSAVCDFCKNTGHSADEVYWKILPIASGARSCYEGDAVVGVRKAEFAAMMIRDGCFLLQFMAHMCDVAVDPLLQTWFGSKQPSILRDMFMLENQIPWVVLEALMTFMPVPVPVDNFISNAGASFNVRLDDNINPFDLNEISCKPHLLGLLRYYQSGLSKLGESSWVLERPEGVTTALRQSSSAIELAEIGIDVVATEASWFADMKISKGLLFGKLSLPPLVMDDLNACWLLNMVALESYLAFTGKNDVQTVSSYISLLAMLMNRKEEVHELRLKGILHGKFSDKCTLSFLKNLAGLISLPPQHVCLLAHLEAYQRKRWMWIPIHKFLYNNYRIIVTVFSVIGVLVGIFKTLVSIEQQMQL</sequence>
<dbReference type="Proteomes" id="UP000007015">
    <property type="component" value="Chromosome 8"/>
</dbReference>
<keyword evidence="1" id="KW-0472">Membrane</keyword>
<dbReference type="AlphaFoldDB" id="A2YQR3"/>
<evidence type="ECO:0000313" key="3">
    <source>
        <dbReference type="Proteomes" id="UP000007015"/>
    </source>
</evidence>
<proteinExistence type="predicted"/>
<feature type="transmembrane region" description="Helical" evidence="1">
    <location>
        <begin position="376"/>
        <end position="397"/>
    </location>
</feature>